<dbReference type="InterPro" id="IPR025150">
    <property type="entry name" value="GH123_cat"/>
</dbReference>
<keyword evidence="8" id="KW-1185">Reference proteome</keyword>
<feature type="region of interest" description="Disordered" evidence="1">
    <location>
        <begin position="660"/>
        <end position="680"/>
    </location>
</feature>
<dbReference type="InterPro" id="IPR003343">
    <property type="entry name" value="Big_2"/>
</dbReference>
<feature type="domain" description="Glycoside hydrolase 123 catalytic" evidence="3">
    <location>
        <begin position="172"/>
        <end position="505"/>
    </location>
</feature>
<evidence type="ECO:0000259" key="4">
    <source>
        <dbReference type="Pfam" id="PF22680"/>
    </source>
</evidence>
<evidence type="ECO:0000313" key="5">
    <source>
        <dbReference type="EMBL" id="MSA89706.1"/>
    </source>
</evidence>
<gene>
    <name evidence="6" type="ORF">GKD88_10050</name>
    <name evidence="5" type="ORF">GKE08_10250</name>
</gene>
<evidence type="ECO:0000259" key="2">
    <source>
        <dbReference type="Pfam" id="PF02368"/>
    </source>
</evidence>
<dbReference type="InterPro" id="IPR053850">
    <property type="entry name" value="Glyco_hydro_123_N_2"/>
</dbReference>
<evidence type="ECO:0000259" key="3">
    <source>
        <dbReference type="Pfam" id="PF13320"/>
    </source>
</evidence>
<dbReference type="Proteomes" id="UP000433575">
    <property type="component" value="Unassembled WGS sequence"/>
</dbReference>
<dbReference type="Gene3D" id="2.60.40.1080">
    <property type="match status" value="1"/>
</dbReference>
<evidence type="ECO:0000313" key="6">
    <source>
        <dbReference type="EMBL" id="MSC33461.1"/>
    </source>
</evidence>
<name>A0A6N7S8S7_9FIRM</name>
<evidence type="ECO:0000313" key="7">
    <source>
        <dbReference type="Proteomes" id="UP000433575"/>
    </source>
</evidence>
<feature type="domain" description="BIG2" evidence="2">
    <location>
        <begin position="583"/>
        <end position="650"/>
    </location>
</feature>
<comment type="caution">
    <text evidence="5">The sequence shown here is derived from an EMBL/GenBank/DDBJ whole genome shotgun (WGS) entry which is preliminary data.</text>
</comment>
<proteinExistence type="predicted"/>
<organism evidence="5 7">
    <name type="scientific">Holdemania massiliensis</name>
    <dbReference type="NCBI Taxonomy" id="1468449"/>
    <lineage>
        <taxon>Bacteria</taxon>
        <taxon>Bacillati</taxon>
        <taxon>Bacillota</taxon>
        <taxon>Erysipelotrichia</taxon>
        <taxon>Erysipelotrichales</taxon>
        <taxon>Erysipelotrichaceae</taxon>
        <taxon>Holdemania</taxon>
    </lineage>
</organism>
<dbReference type="Proteomes" id="UP000480929">
    <property type="component" value="Unassembled WGS sequence"/>
</dbReference>
<feature type="domain" description="Glycoside hydrolase 123 N-terminal" evidence="4">
    <location>
        <begin position="19"/>
        <end position="139"/>
    </location>
</feature>
<dbReference type="SUPFAM" id="SSF49373">
    <property type="entry name" value="Invasin/intimin cell-adhesion fragments"/>
    <property type="match status" value="1"/>
</dbReference>
<dbReference type="EMBL" id="WKPI01000016">
    <property type="protein sequence ID" value="MSC33461.1"/>
    <property type="molecule type" value="Genomic_DNA"/>
</dbReference>
<dbReference type="Pfam" id="PF02368">
    <property type="entry name" value="Big_2"/>
    <property type="match status" value="1"/>
</dbReference>
<dbReference type="InterPro" id="IPR008964">
    <property type="entry name" value="Invasin/intimin_cell_adhesion"/>
</dbReference>
<sequence>MGAYFDNPYQHTLQSDYKAARRTSRDQWTDTVWQNDVLDAKITVWAGRQPLGQLEIQASDFVNGTHRIAAENADIRWLHETMANIGSADPEAPVIAYPDVIHQGGATQLDAKQLKSAWITLTIPKDAFPGTYTGSFQVRAAGSKTITLTLTFEVLDLTAPDSREGETQIELWQHPYTTARYYQTAPFSDEHKKVLLPQLQEYAQMGGRGVIATIVEEAWNHQSYDSDPSMIRWTRTAEGVYSFDYTDFDQWIELAIQAGVLDPTANRGQIKAYSIAPWGNIVTVYDELSDTDLRLTLVPGSEEWTAAWTAFLEDFMRHTIEKGWFDITYISMDEREMEVLQPCVDLIERLRSDTGKSFKISSAMNYSSGDDYSFLDRIDDISVSLIHVQDKSKAMQKLAQHRREQGLLTTIYTCTGQYPSAYTISDMADTAWTMWYSMKQGVDGFLRWSWDGWVEDPLTDVSYRTFEPGDPWLIYPAERDTADEVFYESPRYKILKQGIRDINKAKRLQSLSSETSTAITQLVQSLKRPKMKINQYGSATHARNSDRQLVQNEVRRMRNGLDEIARAYIQSRSIPITGVENPSQSLSLRSGKSRQIQIEPIPYNANPLTWIYRSSNEVLVTVDEAGIITAIQTGTAVITAYAQENPQVQVMIEVTVPDPAKAPGKKAERPVNTRHKVWKR</sequence>
<dbReference type="AlphaFoldDB" id="A0A6N7S8S7"/>
<protein>
    <submittedName>
        <fullName evidence="5">DUF4091 domain-containing protein</fullName>
    </submittedName>
</protein>
<accession>A0A6N7S8S7</accession>
<dbReference type="Pfam" id="PF22680">
    <property type="entry name" value="Glyco_hydro_123_N_2"/>
    <property type="match status" value="1"/>
</dbReference>
<dbReference type="EMBL" id="WKPJ01000014">
    <property type="protein sequence ID" value="MSA89706.1"/>
    <property type="molecule type" value="Genomic_DNA"/>
</dbReference>
<evidence type="ECO:0000313" key="8">
    <source>
        <dbReference type="Proteomes" id="UP000480929"/>
    </source>
</evidence>
<reference evidence="7 8" key="1">
    <citation type="journal article" date="2019" name="Nat. Med.">
        <title>A library of human gut bacterial isolates paired with longitudinal multiomics data enables mechanistic microbiome research.</title>
        <authorList>
            <person name="Poyet M."/>
            <person name="Groussin M."/>
            <person name="Gibbons S.M."/>
            <person name="Avila-Pacheco J."/>
            <person name="Jiang X."/>
            <person name="Kearney S.M."/>
            <person name="Perrotta A.R."/>
            <person name="Berdy B."/>
            <person name="Zhao S."/>
            <person name="Lieberman T.D."/>
            <person name="Swanson P.K."/>
            <person name="Smith M."/>
            <person name="Roesemann S."/>
            <person name="Alexander J.E."/>
            <person name="Rich S.A."/>
            <person name="Livny J."/>
            <person name="Vlamakis H."/>
            <person name="Clish C."/>
            <person name="Bullock K."/>
            <person name="Deik A."/>
            <person name="Scott J."/>
            <person name="Pierce K.A."/>
            <person name="Xavier R.J."/>
            <person name="Alm E.J."/>
        </authorList>
    </citation>
    <scope>NUCLEOTIDE SEQUENCE [LARGE SCALE GENOMIC DNA]</scope>
    <source>
        <strain evidence="5 7">BIOML-A4</strain>
        <strain evidence="6 8">BIOML-A5</strain>
    </source>
</reference>
<dbReference type="Pfam" id="PF13320">
    <property type="entry name" value="GH123_cat"/>
    <property type="match status" value="1"/>
</dbReference>
<dbReference type="OrthoDB" id="197680at2"/>
<evidence type="ECO:0000256" key="1">
    <source>
        <dbReference type="SAM" id="MobiDB-lite"/>
    </source>
</evidence>